<protein>
    <submittedName>
        <fullName evidence="2">EGF-like domain-containing protein</fullName>
    </submittedName>
</protein>
<evidence type="ECO:0000313" key="2">
    <source>
        <dbReference type="WBParaSite" id="ES5_v2.g24405.t1"/>
    </source>
</evidence>
<reference evidence="2" key="1">
    <citation type="submission" date="2022-11" db="UniProtKB">
        <authorList>
            <consortium name="WormBaseParasite"/>
        </authorList>
    </citation>
    <scope>IDENTIFICATION</scope>
</reference>
<sequence length="420" mass="45929">MNSGVISRKKRFSEPRMNEDTGHIFVTTNDGRYLRKILGGRLQIPTAIVTIPAIGRICYADAGLEAKIECADMDGLHRTVVARDLVYSPTSMTVDEGKDNRIYWADPKYHKVDSCLPDDTHNLYVQDKFGRGRVYVLESALNDVHSVRIQQRFARDILRAVSPCARGTCSHFCVPLPGDNFKCLCPMNSTIEGDGNSCSAPKLDELPLPKQCKCQNGGKCLIGGTCVCNDNAEGEFCQKSSSVSRKLIGRLGSGGMFAMIMMLIFLLCLGTLAFLAVTMYRRKLLLFKKNEAADGAVSFNGNVISFSNPVLDSKHQSNNDERGEIEYNMSQMASTSAPPVKTTTTTFANPVYELDSDGAGPSHVKATVISEDGTPMPETAAAVIAPRSELLKPVIPPRKDKSDKPKDDKAELVFDQVSDV</sequence>
<accession>A0AC34G459</accession>
<dbReference type="Proteomes" id="UP000887579">
    <property type="component" value="Unplaced"/>
</dbReference>
<dbReference type="WBParaSite" id="ES5_v2.g24405.t1">
    <property type="protein sequence ID" value="ES5_v2.g24405.t1"/>
    <property type="gene ID" value="ES5_v2.g24405"/>
</dbReference>
<organism evidence="1 2">
    <name type="scientific">Panagrolaimus sp. ES5</name>
    <dbReference type="NCBI Taxonomy" id="591445"/>
    <lineage>
        <taxon>Eukaryota</taxon>
        <taxon>Metazoa</taxon>
        <taxon>Ecdysozoa</taxon>
        <taxon>Nematoda</taxon>
        <taxon>Chromadorea</taxon>
        <taxon>Rhabditida</taxon>
        <taxon>Tylenchina</taxon>
        <taxon>Panagrolaimomorpha</taxon>
        <taxon>Panagrolaimoidea</taxon>
        <taxon>Panagrolaimidae</taxon>
        <taxon>Panagrolaimus</taxon>
    </lineage>
</organism>
<evidence type="ECO:0000313" key="1">
    <source>
        <dbReference type="Proteomes" id="UP000887579"/>
    </source>
</evidence>
<name>A0AC34G459_9BILA</name>
<proteinExistence type="predicted"/>